<dbReference type="PROSITE" id="PS50878">
    <property type="entry name" value="RT_POL"/>
    <property type="match status" value="1"/>
</dbReference>
<dbReference type="PANTHER" id="PTHR33332">
    <property type="entry name" value="REVERSE TRANSCRIPTASE DOMAIN-CONTAINING PROTEIN"/>
    <property type="match status" value="1"/>
</dbReference>
<dbReference type="OrthoDB" id="416454at2759"/>
<proteinExistence type="predicted"/>
<accession>A0A8C6Y2S9</accession>
<dbReference type="GeneTree" id="ENSGT01150000286962"/>
<evidence type="ECO:0000313" key="2">
    <source>
        <dbReference type="Ensembl" id="ENSNNAP00000021858.1"/>
    </source>
</evidence>
<dbReference type="Ensembl" id="ENSNNAT00000022913.1">
    <property type="protein sequence ID" value="ENSNNAP00000021858.1"/>
    <property type="gene ID" value="ENSNNAG00000014446.1"/>
</dbReference>
<dbReference type="AlphaFoldDB" id="A0A8C6Y2S9"/>
<reference evidence="2" key="1">
    <citation type="submission" date="2025-08" db="UniProtKB">
        <authorList>
            <consortium name="Ensembl"/>
        </authorList>
    </citation>
    <scope>IDENTIFICATION</scope>
</reference>
<keyword evidence="3" id="KW-1185">Reference proteome</keyword>
<dbReference type="Pfam" id="PF00078">
    <property type="entry name" value="RVT_1"/>
    <property type="match status" value="1"/>
</dbReference>
<dbReference type="InterPro" id="IPR000477">
    <property type="entry name" value="RT_dom"/>
</dbReference>
<dbReference type="OMA" id="MTIETHI"/>
<dbReference type="SUPFAM" id="SSF56672">
    <property type="entry name" value="DNA/RNA polymerases"/>
    <property type="match status" value="1"/>
</dbReference>
<name>A0A8C6Y2S9_NAJNA</name>
<organism evidence="2 3">
    <name type="scientific">Naja naja</name>
    <name type="common">Indian cobra</name>
    <dbReference type="NCBI Taxonomy" id="35670"/>
    <lineage>
        <taxon>Eukaryota</taxon>
        <taxon>Metazoa</taxon>
        <taxon>Chordata</taxon>
        <taxon>Craniata</taxon>
        <taxon>Vertebrata</taxon>
        <taxon>Euteleostomi</taxon>
        <taxon>Lepidosauria</taxon>
        <taxon>Squamata</taxon>
        <taxon>Bifurcata</taxon>
        <taxon>Unidentata</taxon>
        <taxon>Episquamata</taxon>
        <taxon>Toxicofera</taxon>
        <taxon>Serpentes</taxon>
        <taxon>Colubroidea</taxon>
        <taxon>Elapidae</taxon>
        <taxon>Elapinae</taxon>
        <taxon>Naja</taxon>
    </lineage>
</organism>
<dbReference type="CDD" id="cd01650">
    <property type="entry name" value="RT_nLTR_like"/>
    <property type="match status" value="1"/>
</dbReference>
<evidence type="ECO:0000313" key="3">
    <source>
        <dbReference type="Proteomes" id="UP000694559"/>
    </source>
</evidence>
<protein>
    <recommendedName>
        <fullName evidence="1">Reverse transcriptase domain-containing protein</fullName>
    </recommendedName>
</protein>
<reference evidence="2" key="2">
    <citation type="submission" date="2025-09" db="UniProtKB">
        <authorList>
            <consortium name="Ensembl"/>
        </authorList>
    </citation>
    <scope>IDENTIFICATION</scope>
</reference>
<sequence>MDPERFQAELGFFPSSLAHSSAEDLAIAWQRAASEALDRVVPMRPLVRRGSRLAPWYTEELREMKRHRRGLESRWRFTRSQSDRAQLRAFIRTYLVAMREARRSYLSTLIASADNRLAALFRVTRSLLQPEGGPDPLRGRAEEFVQYLSDKIARIRDGLSSDLQWSEEGGAGSLVIWDGFDPVSEDEVDRIMRRMSSTTCLLDPCPSWLAYAAREATCGWLRAVINASLREGVFPAALKEAVVRPLLKKPALDPTVLDNFRPVSNLRFLAKVVESVVAQQVPLFLDEADYLDPYQSGFRPGYSTETALVALMDDLWRARDRGFSSVLVLLDLSAAFDTIDHGILLRRLGGLGVGGTVLRWFSSYLSGRSQSVLAGGVRSSPRALTCGVPQGSVLSPLLFNIYMKPLGEIIRGFGVKFHQYADDTQLYISTPGQISDALSLMTRCLDAVRNWMSGNMLRLNPAKTEWLCIPASRPSQDYPSLAIGGEVLPPVDRARNLGVLLDVRLRLEEQVGAVARGAFAQLRLVRQLRPFLDRDALRTITHALVTSRLDYCNALYLGLPLHTIRRLQLVQNAAARVVMGVTRFSHVTPLLRGLHWLPVALRVRFKVLVLTYKVLHDMGPQYLRERLLPMSNTDRPVRAHRQGLLGVPSAGQCRLAVPQRRAFSVAAPDLWNQLPLELRLAPDLRTFRRELKTWLFDQ</sequence>
<dbReference type="InterPro" id="IPR043502">
    <property type="entry name" value="DNA/RNA_pol_sf"/>
</dbReference>
<dbReference type="Proteomes" id="UP000694559">
    <property type="component" value="Unplaced"/>
</dbReference>
<evidence type="ECO:0000259" key="1">
    <source>
        <dbReference type="PROSITE" id="PS50878"/>
    </source>
</evidence>
<feature type="domain" description="Reverse transcriptase" evidence="1">
    <location>
        <begin position="227"/>
        <end position="483"/>
    </location>
</feature>